<evidence type="ECO:0000259" key="3">
    <source>
        <dbReference type="Pfam" id="PF18962"/>
    </source>
</evidence>
<feature type="chain" id="PRO_5045792626" evidence="2">
    <location>
        <begin position="18"/>
        <end position="486"/>
    </location>
</feature>
<dbReference type="InterPro" id="IPR037293">
    <property type="entry name" value="Gal_Oxidase_central_sf"/>
</dbReference>
<dbReference type="RefSeq" id="WP_186844873.1">
    <property type="nucleotide sequence ID" value="NZ_JACOME010000001.1"/>
</dbReference>
<accession>A0ABR6XZ65</accession>
<evidence type="ECO:0000313" key="5">
    <source>
        <dbReference type="Proteomes" id="UP000607435"/>
    </source>
</evidence>
<evidence type="ECO:0000256" key="1">
    <source>
        <dbReference type="ARBA" id="ARBA00022729"/>
    </source>
</evidence>
<evidence type="ECO:0000313" key="4">
    <source>
        <dbReference type="EMBL" id="MBC3845777.1"/>
    </source>
</evidence>
<dbReference type="EMBL" id="JACOME010000001">
    <property type="protein sequence ID" value="MBC3845777.1"/>
    <property type="molecule type" value="Genomic_DNA"/>
</dbReference>
<dbReference type="PANTHER" id="PTHR36220:SF1">
    <property type="entry name" value="GAMMA TUBULIN COMPLEX COMPONENT C-TERMINAL DOMAIN-CONTAINING PROTEIN"/>
    <property type="match status" value="1"/>
</dbReference>
<keyword evidence="1 2" id="KW-0732">Signal</keyword>
<feature type="domain" description="Secretion system C-terminal sorting" evidence="3">
    <location>
        <begin position="418"/>
        <end position="485"/>
    </location>
</feature>
<protein>
    <submittedName>
        <fullName evidence="4">T9SS type A sorting domain-containing protein</fullName>
    </submittedName>
</protein>
<feature type="signal peptide" evidence="2">
    <location>
        <begin position="1"/>
        <end position="17"/>
    </location>
</feature>
<gene>
    <name evidence="4" type="ORF">H6H04_05265</name>
</gene>
<proteinExistence type="predicted"/>
<reference evidence="4 5" key="1">
    <citation type="submission" date="2020-08" db="EMBL/GenBank/DDBJ databases">
        <title>Winogradskyella ouciana sp. nov., isolated from the hadal seawater of the Mariana Trench.</title>
        <authorList>
            <person name="He X."/>
        </authorList>
    </citation>
    <scope>NUCLEOTIDE SEQUENCE [LARGE SCALE GENOMIC DNA]</scope>
    <source>
        <strain evidence="4 5">KCTC 22026</strain>
    </source>
</reference>
<dbReference type="NCBIfam" id="TIGR04183">
    <property type="entry name" value="Por_Secre_tail"/>
    <property type="match status" value="1"/>
</dbReference>
<dbReference type="PANTHER" id="PTHR36220">
    <property type="entry name" value="UNNAMED PRODUCT"/>
    <property type="match status" value="1"/>
</dbReference>
<dbReference type="SUPFAM" id="SSF50965">
    <property type="entry name" value="Galactose oxidase, central domain"/>
    <property type="match status" value="1"/>
</dbReference>
<comment type="caution">
    <text evidence="4">The sequence shown here is derived from an EMBL/GenBank/DDBJ whole genome shotgun (WGS) entry which is preliminary data.</text>
</comment>
<dbReference type="Proteomes" id="UP000607435">
    <property type="component" value="Unassembled WGS sequence"/>
</dbReference>
<dbReference type="Pfam" id="PF14312">
    <property type="entry name" value="FG-GAP_2"/>
    <property type="match status" value="2"/>
</dbReference>
<evidence type="ECO:0000256" key="2">
    <source>
        <dbReference type="SAM" id="SignalP"/>
    </source>
</evidence>
<name>A0ABR6XZ65_9FLAO</name>
<dbReference type="Pfam" id="PF18962">
    <property type="entry name" value="Por_Secre_tail"/>
    <property type="match status" value="1"/>
</dbReference>
<dbReference type="InterPro" id="IPR026444">
    <property type="entry name" value="Secre_tail"/>
</dbReference>
<dbReference type="InterPro" id="IPR011043">
    <property type="entry name" value="Gal_Oxase/kelch_b-propeller"/>
</dbReference>
<keyword evidence="5" id="KW-1185">Reference proteome</keyword>
<sequence>MKKLLLLFILFPFLAFSQVQIGSDIDGLFPTDYCGWSVSSSSDGTKIAISAPSNDGNGSNSGHVRIYENNNGNWTQIGNDIDGEASEDFSGSSISLSSNGNIIAIGADRNDGNGSNSGHVRIYENNNGNWTQIGNDIDGEALEDFSGSSISLSSNGNIIAIGADRNDGNGSNSGHVRIYENNNGNWTQIGNDIDGEASEDFSGSSISLSSNGNIVAIGAPYNDGNGNNSGHVRIYENIIGNWIQIGNDINGEALDDYSGWSVSLSSDGVIVAIGARYNSGNGYRSGHVRVYENIGGNWTQLGDDIDGEFSTDLSGSSVSISSNGEIVAIGAPVNNYVTGHVRVYQKINGNWTQIGSDIDGEDTYNDFGWSISLSTNGLILVVGAISNNDNGNNSGHARVFDLSTILSTDEQTLTSFKLFPNPTKNQFTIQLDNSNELKIVSIYNNLGQLVLTTKESTIDSSKLSAGIYVLEIETNNGKGTKKLIIE</sequence>
<organism evidence="4 5">
    <name type="scientific">Winogradskyella echinorum</name>
    <dbReference type="NCBI Taxonomy" id="538189"/>
    <lineage>
        <taxon>Bacteria</taxon>
        <taxon>Pseudomonadati</taxon>
        <taxon>Bacteroidota</taxon>
        <taxon>Flavobacteriia</taxon>
        <taxon>Flavobacteriales</taxon>
        <taxon>Flavobacteriaceae</taxon>
        <taxon>Winogradskyella</taxon>
    </lineage>
</organism>
<dbReference type="Gene3D" id="2.130.10.80">
    <property type="entry name" value="Galactose oxidase/kelch, beta-propeller"/>
    <property type="match status" value="1"/>
</dbReference>
<dbReference type="InterPro" id="IPR013517">
    <property type="entry name" value="FG-GAP"/>
</dbReference>